<dbReference type="Proteomes" id="UP000653056">
    <property type="component" value="Unassembled WGS sequence"/>
</dbReference>
<keyword evidence="2" id="KW-1185">Reference proteome</keyword>
<organism evidence="1 2">
    <name type="scientific">Litchfieldella qijiaojingensis</name>
    <dbReference type="NCBI Taxonomy" id="980347"/>
    <lineage>
        <taxon>Bacteria</taxon>
        <taxon>Pseudomonadati</taxon>
        <taxon>Pseudomonadota</taxon>
        <taxon>Gammaproteobacteria</taxon>
        <taxon>Oceanospirillales</taxon>
        <taxon>Halomonadaceae</taxon>
        <taxon>Litchfieldella</taxon>
    </lineage>
</organism>
<name>A0ABQ2ZE67_9GAMM</name>
<dbReference type="EMBL" id="BMXS01000038">
    <property type="protein sequence ID" value="GGY10319.1"/>
    <property type="molecule type" value="Genomic_DNA"/>
</dbReference>
<protein>
    <submittedName>
        <fullName evidence="1">Uncharacterized protein</fullName>
    </submittedName>
</protein>
<evidence type="ECO:0000313" key="1">
    <source>
        <dbReference type="EMBL" id="GGY10319.1"/>
    </source>
</evidence>
<comment type="caution">
    <text evidence="1">The sequence shown here is derived from an EMBL/GenBank/DDBJ whole genome shotgun (WGS) entry which is preliminary data.</text>
</comment>
<proteinExistence type="predicted"/>
<evidence type="ECO:0000313" key="2">
    <source>
        <dbReference type="Proteomes" id="UP000653056"/>
    </source>
</evidence>
<gene>
    <name evidence="1" type="ORF">GCM10007160_41870</name>
</gene>
<accession>A0ABQ2ZE67</accession>
<sequence>MIRPIRVETWGDNLRANGWNSTPQLQMPNVANPAQPDSLNHTLYASPGKAKTNFYLHTKFKQLPKLVSSQQFLLDSLI</sequence>
<reference evidence="2" key="1">
    <citation type="journal article" date="2019" name="Int. J. Syst. Evol. Microbiol.">
        <title>The Global Catalogue of Microorganisms (GCM) 10K type strain sequencing project: providing services to taxonomists for standard genome sequencing and annotation.</title>
        <authorList>
            <consortium name="The Broad Institute Genomics Platform"/>
            <consortium name="The Broad Institute Genome Sequencing Center for Infectious Disease"/>
            <person name="Wu L."/>
            <person name="Ma J."/>
        </authorList>
    </citation>
    <scope>NUCLEOTIDE SEQUENCE [LARGE SCALE GENOMIC DNA]</scope>
    <source>
        <strain evidence="2">KCTC 22228</strain>
    </source>
</reference>